<dbReference type="SUPFAM" id="SSF56317">
    <property type="entry name" value="Carbon-nitrogen hydrolase"/>
    <property type="match status" value="1"/>
</dbReference>
<accession>A0AAP1RD42</accession>
<dbReference type="AlphaFoldDB" id="A0AAP1RD42"/>
<evidence type="ECO:0000313" key="2">
    <source>
        <dbReference type="Proteomes" id="UP000640866"/>
    </source>
</evidence>
<keyword evidence="1" id="KW-0378">Hydrolase</keyword>
<name>A0AAP1RD42_ECOLX</name>
<dbReference type="Proteomes" id="UP000640866">
    <property type="component" value="Unassembled WGS sequence"/>
</dbReference>
<comment type="caution">
    <text evidence="1">The sequence shown here is derived from an EMBL/GenBank/DDBJ whole genome shotgun (WGS) entry which is preliminary data.</text>
</comment>
<evidence type="ECO:0000313" key="1">
    <source>
        <dbReference type="EMBL" id="MBE0981489.1"/>
    </source>
</evidence>
<reference evidence="1" key="1">
    <citation type="submission" date="2020-09" db="EMBL/GenBank/DDBJ databases">
        <title>Emerging polyconal dissemination of OXA-244-producing E. coli in France.</title>
        <authorList>
            <person name="Emeraud C."/>
            <person name="Girlich D."/>
            <person name="Bonnin R.A."/>
            <person name="Jousset A.B."/>
            <person name="Naas T."/>
            <person name="Dortet L."/>
        </authorList>
    </citation>
    <scope>NUCLEOTIDE SEQUENCE</scope>
    <source>
        <strain evidence="1">225E3</strain>
    </source>
</reference>
<dbReference type="InterPro" id="IPR036526">
    <property type="entry name" value="C-N_Hydrolase_sf"/>
</dbReference>
<feature type="non-terminal residue" evidence="1">
    <location>
        <position position="1"/>
    </location>
</feature>
<proteinExistence type="predicted"/>
<protein>
    <submittedName>
        <fullName evidence="1">Carbon-nitrogen hydrolase family protein</fullName>
    </submittedName>
</protein>
<dbReference type="EMBL" id="JACZOI010000928">
    <property type="protein sequence ID" value="MBE0981489.1"/>
    <property type="molecule type" value="Genomic_DNA"/>
</dbReference>
<sequence length="67" mass="7055">YPADSALLAGYAREHGMGVLLANHGGPTGGWKAAGRSAFWNERGALVRETTGTGETLLLLERTEIDA</sequence>
<gene>
    <name evidence="1" type="ORF">IH772_31100</name>
</gene>
<dbReference type="Gene3D" id="3.60.110.10">
    <property type="entry name" value="Carbon-nitrogen hydrolase"/>
    <property type="match status" value="1"/>
</dbReference>
<dbReference type="GO" id="GO:0016787">
    <property type="term" value="F:hydrolase activity"/>
    <property type="evidence" value="ECO:0007669"/>
    <property type="project" value="UniProtKB-KW"/>
</dbReference>
<organism evidence="1 2">
    <name type="scientific">Escherichia coli</name>
    <dbReference type="NCBI Taxonomy" id="562"/>
    <lineage>
        <taxon>Bacteria</taxon>
        <taxon>Pseudomonadati</taxon>
        <taxon>Pseudomonadota</taxon>
        <taxon>Gammaproteobacteria</taxon>
        <taxon>Enterobacterales</taxon>
        <taxon>Enterobacteriaceae</taxon>
        <taxon>Escherichia</taxon>
    </lineage>
</organism>